<keyword evidence="9" id="KW-1185">Reference proteome</keyword>
<keyword evidence="4" id="KW-0697">Rotamase</keyword>
<dbReference type="PROSITE" id="PS51257">
    <property type="entry name" value="PROKAR_LIPOPROTEIN"/>
    <property type="match status" value="1"/>
</dbReference>
<dbReference type="PANTHER" id="PTHR47245:SF1">
    <property type="entry name" value="FOLDASE PROTEIN PRSA"/>
    <property type="match status" value="1"/>
</dbReference>
<evidence type="ECO:0000256" key="3">
    <source>
        <dbReference type="ARBA" id="ARBA00022729"/>
    </source>
</evidence>
<organism evidence="8 9">
    <name type="scientific">Alteribacillus bidgolensis</name>
    <dbReference type="NCBI Taxonomy" id="930129"/>
    <lineage>
        <taxon>Bacteria</taxon>
        <taxon>Bacillati</taxon>
        <taxon>Bacillota</taxon>
        <taxon>Bacilli</taxon>
        <taxon>Bacillales</taxon>
        <taxon>Bacillaceae</taxon>
        <taxon>Alteribacillus</taxon>
    </lineage>
</organism>
<dbReference type="Gene3D" id="1.10.4030.10">
    <property type="entry name" value="Porin chaperone SurA, peptide-binding domain"/>
    <property type="match status" value="1"/>
</dbReference>
<dbReference type="RefSeq" id="WP_091580467.1">
    <property type="nucleotide sequence ID" value="NZ_FNDU01000001.1"/>
</dbReference>
<dbReference type="InterPro" id="IPR027304">
    <property type="entry name" value="Trigger_fact/SurA_dom_sf"/>
</dbReference>
<sequence length="261" mass="29545">MSKKWILSLALAVSVLVTAACGDEEGQEGEGQQQEEGQEEKAQEEKAQEEAPEEQEMPEPDLEDIPDVVAEVNGEEISKDEFESVYVSTLNTYAMQGMNIEEQDDGGKMKQQIQEQTVEQLIGQELLVQEADKRELSASEDEIKEELNSLKEQFGSDEEFQKALESENLSEDELQSDIEKQVKVEKLVKDEAGEIEVSEDELRDMYEQMSQGQQGEEGEDSPSFEEMKPQLEEQMVQQKEGEEIQKLVEELRESGDVTVNI</sequence>
<comment type="catalytic activity">
    <reaction evidence="1">
        <text>[protein]-peptidylproline (omega=180) = [protein]-peptidylproline (omega=0)</text>
        <dbReference type="Rhea" id="RHEA:16237"/>
        <dbReference type="Rhea" id="RHEA-COMP:10747"/>
        <dbReference type="Rhea" id="RHEA-COMP:10748"/>
        <dbReference type="ChEBI" id="CHEBI:83833"/>
        <dbReference type="ChEBI" id="CHEBI:83834"/>
        <dbReference type="EC" id="5.2.1.8"/>
    </reaction>
</comment>
<evidence type="ECO:0000256" key="5">
    <source>
        <dbReference type="ARBA" id="ARBA00023235"/>
    </source>
</evidence>
<feature type="region of interest" description="Disordered" evidence="6">
    <location>
        <begin position="23"/>
        <end position="65"/>
    </location>
</feature>
<dbReference type="Pfam" id="PF13624">
    <property type="entry name" value="SurA_N_3"/>
    <property type="match status" value="1"/>
</dbReference>
<dbReference type="AlphaFoldDB" id="A0A1G8D2F9"/>
<evidence type="ECO:0000256" key="1">
    <source>
        <dbReference type="ARBA" id="ARBA00000971"/>
    </source>
</evidence>
<feature type="chain" id="PRO_5039031840" description="peptidylprolyl isomerase" evidence="7">
    <location>
        <begin position="20"/>
        <end position="261"/>
    </location>
</feature>
<protein>
    <recommendedName>
        <fullName evidence="2">peptidylprolyl isomerase</fullName>
        <ecNumber evidence="2">5.2.1.8</ecNumber>
    </recommendedName>
</protein>
<evidence type="ECO:0000256" key="2">
    <source>
        <dbReference type="ARBA" id="ARBA00013194"/>
    </source>
</evidence>
<evidence type="ECO:0000313" key="9">
    <source>
        <dbReference type="Proteomes" id="UP000199017"/>
    </source>
</evidence>
<evidence type="ECO:0000313" key="8">
    <source>
        <dbReference type="EMBL" id="SDH52017.1"/>
    </source>
</evidence>
<feature type="compositionally biased region" description="Basic and acidic residues" evidence="6">
    <location>
        <begin position="39"/>
        <end position="49"/>
    </location>
</feature>
<name>A0A1G8D2F9_9BACI</name>
<evidence type="ECO:0000256" key="7">
    <source>
        <dbReference type="SAM" id="SignalP"/>
    </source>
</evidence>
<dbReference type="GO" id="GO:0003755">
    <property type="term" value="F:peptidyl-prolyl cis-trans isomerase activity"/>
    <property type="evidence" value="ECO:0007669"/>
    <property type="project" value="UniProtKB-KW"/>
</dbReference>
<evidence type="ECO:0000256" key="4">
    <source>
        <dbReference type="ARBA" id="ARBA00023110"/>
    </source>
</evidence>
<dbReference type="EC" id="5.2.1.8" evidence="2"/>
<reference evidence="8 9" key="1">
    <citation type="submission" date="2016-10" db="EMBL/GenBank/DDBJ databases">
        <authorList>
            <person name="de Groot N.N."/>
        </authorList>
    </citation>
    <scope>NUCLEOTIDE SEQUENCE [LARGE SCALE GENOMIC DNA]</scope>
    <source>
        <strain evidence="9">P4B,CCM 7963,CECT 7998,DSM 25260,IBRC-M 10614,KCTC 13821</strain>
    </source>
</reference>
<keyword evidence="3 7" id="KW-0732">Signal</keyword>
<proteinExistence type="predicted"/>
<feature type="compositionally biased region" description="Acidic residues" evidence="6">
    <location>
        <begin position="50"/>
        <end position="65"/>
    </location>
</feature>
<gene>
    <name evidence="8" type="ORF">SAMN05216352_101533</name>
</gene>
<feature type="region of interest" description="Disordered" evidence="6">
    <location>
        <begin position="195"/>
        <end position="241"/>
    </location>
</feature>
<feature type="signal peptide" evidence="7">
    <location>
        <begin position="1"/>
        <end position="19"/>
    </location>
</feature>
<dbReference type="Proteomes" id="UP000199017">
    <property type="component" value="Unassembled WGS sequence"/>
</dbReference>
<accession>A0A1G8D2F9</accession>
<dbReference type="SUPFAM" id="SSF109998">
    <property type="entry name" value="Triger factor/SurA peptide-binding domain-like"/>
    <property type="match status" value="1"/>
</dbReference>
<evidence type="ECO:0000256" key="6">
    <source>
        <dbReference type="SAM" id="MobiDB-lite"/>
    </source>
</evidence>
<dbReference type="InterPro" id="IPR050245">
    <property type="entry name" value="PrsA_foldase"/>
</dbReference>
<dbReference type="PANTHER" id="PTHR47245">
    <property type="entry name" value="PEPTIDYLPROLYL ISOMERASE"/>
    <property type="match status" value="1"/>
</dbReference>
<dbReference type="OrthoDB" id="4775280at2"/>
<dbReference type="EMBL" id="FNDU01000001">
    <property type="protein sequence ID" value="SDH52017.1"/>
    <property type="molecule type" value="Genomic_DNA"/>
</dbReference>
<keyword evidence="5 8" id="KW-0413">Isomerase</keyword>
<dbReference type="STRING" id="930129.SAMN05216352_101533"/>